<dbReference type="AlphaFoldDB" id="A0A4Q7NWY3"/>
<dbReference type="Proteomes" id="UP000292927">
    <property type="component" value="Unassembled WGS sequence"/>
</dbReference>
<dbReference type="Gene3D" id="3.40.630.30">
    <property type="match status" value="1"/>
</dbReference>
<dbReference type="InterPro" id="IPR050832">
    <property type="entry name" value="Bact_Acetyltransf"/>
</dbReference>
<dbReference type="Pfam" id="PF00583">
    <property type="entry name" value="Acetyltransf_1"/>
    <property type="match status" value="1"/>
</dbReference>
<evidence type="ECO:0000259" key="4">
    <source>
        <dbReference type="PROSITE" id="PS51186"/>
    </source>
</evidence>
<evidence type="ECO:0000313" key="5">
    <source>
        <dbReference type="EMBL" id="RZS91853.1"/>
    </source>
</evidence>
<keyword evidence="6" id="KW-1185">Reference proteome</keyword>
<keyword evidence="1 5" id="KW-0808">Transferase</keyword>
<dbReference type="InterPro" id="IPR006464">
    <property type="entry name" value="AcTrfase_RimI/Ard1"/>
</dbReference>
<name>A0A4Q7NWY3_9FIRM</name>
<dbReference type="EMBL" id="SGXF01000011">
    <property type="protein sequence ID" value="RZS91853.1"/>
    <property type="molecule type" value="Genomic_DNA"/>
</dbReference>
<dbReference type="PANTHER" id="PTHR43877:SF2">
    <property type="entry name" value="AMINOALKYLPHOSPHONATE N-ACETYLTRANSFERASE-RELATED"/>
    <property type="match status" value="1"/>
</dbReference>
<evidence type="ECO:0000256" key="2">
    <source>
        <dbReference type="ARBA" id="ARBA00023315"/>
    </source>
</evidence>
<dbReference type="NCBIfam" id="TIGR01575">
    <property type="entry name" value="rimI"/>
    <property type="match status" value="1"/>
</dbReference>
<gene>
    <name evidence="5" type="ORF">EV209_3286</name>
</gene>
<dbReference type="PROSITE" id="PS51186">
    <property type="entry name" value="GNAT"/>
    <property type="match status" value="1"/>
</dbReference>
<protein>
    <recommendedName>
        <fullName evidence="3">[Ribosomal protein bS18]-alanine N-acetyltransferase</fullName>
        <ecNumber evidence="3">2.3.1.266</ecNumber>
    </recommendedName>
</protein>
<organism evidence="5 6">
    <name type="scientific">Cuneatibacter caecimuris</name>
    <dbReference type="NCBI Taxonomy" id="1796618"/>
    <lineage>
        <taxon>Bacteria</taxon>
        <taxon>Bacillati</taxon>
        <taxon>Bacillota</taxon>
        <taxon>Clostridia</taxon>
        <taxon>Lachnospirales</taxon>
        <taxon>Lachnospiraceae</taxon>
        <taxon>Cuneatibacter</taxon>
    </lineage>
</organism>
<comment type="caution">
    <text evidence="5">The sequence shown here is derived from an EMBL/GenBank/DDBJ whole genome shotgun (WGS) entry which is preliminary data.</text>
</comment>
<proteinExistence type="inferred from homology"/>
<dbReference type="GO" id="GO:0008999">
    <property type="term" value="F:protein-N-terminal-alanine acetyltransferase activity"/>
    <property type="evidence" value="ECO:0007669"/>
    <property type="project" value="UniProtKB-EC"/>
</dbReference>
<accession>A0A4Q7NWY3</accession>
<comment type="catalytic activity">
    <reaction evidence="3">
        <text>N-terminal L-alanyl-[ribosomal protein bS18] + acetyl-CoA = N-terminal N(alpha)-acetyl-L-alanyl-[ribosomal protein bS18] + CoA + H(+)</text>
        <dbReference type="Rhea" id="RHEA:43756"/>
        <dbReference type="Rhea" id="RHEA-COMP:10676"/>
        <dbReference type="Rhea" id="RHEA-COMP:10677"/>
        <dbReference type="ChEBI" id="CHEBI:15378"/>
        <dbReference type="ChEBI" id="CHEBI:57287"/>
        <dbReference type="ChEBI" id="CHEBI:57288"/>
        <dbReference type="ChEBI" id="CHEBI:64718"/>
        <dbReference type="ChEBI" id="CHEBI:83683"/>
        <dbReference type="EC" id="2.3.1.266"/>
    </reaction>
</comment>
<dbReference type="PANTHER" id="PTHR43877">
    <property type="entry name" value="AMINOALKYLPHOSPHONATE N-ACETYLTRANSFERASE-RELATED-RELATED"/>
    <property type="match status" value="1"/>
</dbReference>
<dbReference type="GO" id="GO:0005737">
    <property type="term" value="C:cytoplasm"/>
    <property type="evidence" value="ECO:0007669"/>
    <property type="project" value="UniProtKB-SubCell"/>
</dbReference>
<dbReference type="EC" id="2.3.1.266" evidence="3"/>
<keyword evidence="3" id="KW-0963">Cytoplasm</keyword>
<feature type="domain" description="N-acetyltransferase" evidence="4">
    <location>
        <begin position="4"/>
        <end position="148"/>
    </location>
</feature>
<reference evidence="5 6" key="1">
    <citation type="submission" date="2019-02" db="EMBL/GenBank/DDBJ databases">
        <title>Genomic Encyclopedia of Type Strains, Phase IV (KMG-IV): sequencing the most valuable type-strain genomes for metagenomic binning, comparative biology and taxonomic classification.</title>
        <authorList>
            <person name="Goeker M."/>
        </authorList>
    </citation>
    <scope>NUCLEOTIDE SEQUENCE [LARGE SCALE GENOMIC DNA]</scope>
    <source>
        <strain evidence="5 6">DSM 29486</strain>
    </source>
</reference>
<dbReference type="InterPro" id="IPR000182">
    <property type="entry name" value="GNAT_dom"/>
</dbReference>
<comment type="function">
    <text evidence="3">Acetylates the N-terminal alanine of ribosomal protein bS18.</text>
</comment>
<dbReference type="SUPFAM" id="SSF55729">
    <property type="entry name" value="Acyl-CoA N-acyltransferases (Nat)"/>
    <property type="match status" value="1"/>
</dbReference>
<comment type="subcellular location">
    <subcellularLocation>
        <location evidence="3">Cytoplasm</location>
    </subcellularLocation>
</comment>
<dbReference type="CDD" id="cd04301">
    <property type="entry name" value="NAT_SF"/>
    <property type="match status" value="1"/>
</dbReference>
<dbReference type="InterPro" id="IPR016181">
    <property type="entry name" value="Acyl_CoA_acyltransferase"/>
</dbReference>
<dbReference type="RefSeq" id="WP_165388961.1">
    <property type="nucleotide sequence ID" value="NZ_SGXF01000011.1"/>
</dbReference>
<keyword evidence="2" id="KW-0012">Acyltransferase</keyword>
<sequence length="149" mass="16650">MAELVIRKMRLEDVPQVACLEKEAFSRPWSAQALKESLVRPEYVFLTAVEQEKVIGYCGAQAVLGEADITNIAVFQARRGEGAGAKLLDALVEKLKERGVLLIHLEVRAGNHRAIGLYRSRGFREAGLRKNFYSCPKEDGVLMTLKIHL</sequence>
<evidence type="ECO:0000256" key="3">
    <source>
        <dbReference type="RuleBase" id="RU363094"/>
    </source>
</evidence>
<comment type="similarity">
    <text evidence="3">Belongs to the acetyltransferase family. RimI subfamily.</text>
</comment>
<evidence type="ECO:0000313" key="6">
    <source>
        <dbReference type="Proteomes" id="UP000292927"/>
    </source>
</evidence>
<evidence type="ECO:0000256" key="1">
    <source>
        <dbReference type="ARBA" id="ARBA00022679"/>
    </source>
</evidence>